<evidence type="ECO:0000256" key="2">
    <source>
        <dbReference type="ARBA" id="ARBA00022475"/>
    </source>
</evidence>
<proteinExistence type="predicted"/>
<dbReference type="InterPro" id="IPR036259">
    <property type="entry name" value="MFS_trans_sf"/>
</dbReference>
<evidence type="ECO:0000256" key="3">
    <source>
        <dbReference type="ARBA" id="ARBA00022692"/>
    </source>
</evidence>
<dbReference type="PROSITE" id="PS50850">
    <property type="entry name" value="MFS"/>
    <property type="match status" value="1"/>
</dbReference>
<feature type="transmembrane region" description="Helical" evidence="6">
    <location>
        <begin position="294"/>
        <end position="313"/>
    </location>
</feature>
<feature type="transmembrane region" description="Helical" evidence="6">
    <location>
        <begin position="351"/>
        <end position="372"/>
    </location>
</feature>
<reference evidence="8" key="1">
    <citation type="submission" date="2023-03" db="EMBL/GenBank/DDBJ databases">
        <title>Stygiobacter electus gen. nov., sp. nov., facultatively anaerobic thermotolerant bacterium of the class Ignavibacteria from a well of Yessentuki mineral water deposit.</title>
        <authorList>
            <person name="Podosokorskaya O.A."/>
            <person name="Elcheninov A.G."/>
            <person name="Petrova N.F."/>
            <person name="Zavarzina D.G."/>
            <person name="Kublanov I.V."/>
            <person name="Merkel A.Y."/>
        </authorList>
    </citation>
    <scope>NUCLEOTIDE SEQUENCE</scope>
    <source>
        <strain evidence="8">09-Me</strain>
    </source>
</reference>
<keyword evidence="2" id="KW-1003">Cell membrane</keyword>
<protein>
    <submittedName>
        <fullName evidence="8">MFS transporter</fullName>
    </submittedName>
</protein>
<dbReference type="PANTHER" id="PTHR43702">
    <property type="entry name" value="L-FUCOSE-PROTON SYMPORTER"/>
    <property type="match status" value="1"/>
</dbReference>
<evidence type="ECO:0000256" key="4">
    <source>
        <dbReference type="ARBA" id="ARBA00022989"/>
    </source>
</evidence>
<dbReference type="AlphaFoldDB" id="A0AAE3TD47"/>
<sequence length="427" mass="47614">MKRNYYIVLLIFLIFFVISFITNILGALNPNVITSFNLSLTLSAFLPFAFFIAYGIISIPAGMLVEKYKEKNIMLLAFLIAFLGALLFSTFPNYIVFIASLFMMGAGMAMLQVAINPLLRVSGGEEHFAFNSVLAQLIFGGASFLAPIFLTFLISELDGHNKTFVKTIFANLVPSNLSWTSLYWVFTLIFLLMIAVIFITKFPIVERNEDEISGTWEIHKSLFKQKIVILYFIGIFSYVGTEQGVSYWISKFLYDYHHLDPNTIGALTVGRFWGMMSVGCLIGLGLLKLIDSRKVLTGAVILAMIFLSIALFGSVNLSLIAFPLVGFSLSVMWSIVFSLALNSVNNHHGSFAGILCTAIIGGAVVQLFIGWLGDTFGLRFGMMFIYLTLSYLLFIGLWAKPLIANETINIRDIKFIKKLFNTKTVQG</sequence>
<dbReference type="InterPro" id="IPR020846">
    <property type="entry name" value="MFS_dom"/>
</dbReference>
<evidence type="ECO:0000259" key="7">
    <source>
        <dbReference type="PROSITE" id="PS50850"/>
    </source>
</evidence>
<evidence type="ECO:0000256" key="5">
    <source>
        <dbReference type="ARBA" id="ARBA00023136"/>
    </source>
</evidence>
<feature type="transmembrane region" description="Helical" evidence="6">
    <location>
        <begin position="228"/>
        <end position="249"/>
    </location>
</feature>
<feature type="transmembrane region" description="Helical" evidence="6">
    <location>
        <begin position="72"/>
        <end position="88"/>
    </location>
</feature>
<accession>A0AAE3TD47</accession>
<dbReference type="GO" id="GO:0022857">
    <property type="term" value="F:transmembrane transporter activity"/>
    <property type="evidence" value="ECO:0007669"/>
    <property type="project" value="InterPro"/>
</dbReference>
<feature type="domain" description="Major facilitator superfamily (MFS) profile" evidence="7">
    <location>
        <begin position="7"/>
        <end position="408"/>
    </location>
</feature>
<dbReference type="EMBL" id="JARGDL010000025">
    <property type="protein sequence ID" value="MDF1613063.1"/>
    <property type="molecule type" value="Genomic_DNA"/>
</dbReference>
<feature type="transmembrane region" description="Helical" evidence="6">
    <location>
        <begin position="40"/>
        <end position="65"/>
    </location>
</feature>
<dbReference type="Gene3D" id="1.20.1250.20">
    <property type="entry name" value="MFS general substrate transporter like domains"/>
    <property type="match status" value="2"/>
</dbReference>
<feature type="transmembrane region" description="Helical" evidence="6">
    <location>
        <begin position="378"/>
        <end position="399"/>
    </location>
</feature>
<keyword evidence="5 6" id="KW-0472">Membrane</keyword>
<feature type="transmembrane region" description="Helical" evidence="6">
    <location>
        <begin position="319"/>
        <end position="339"/>
    </location>
</feature>
<organism evidence="8 9">
    <name type="scientific">Stygiobacter electus</name>
    <dbReference type="NCBI Taxonomy" id="3032292"/>
    <lineage>
        <taxon>Bacteria</taxon>
        <taxon>Pseudomonadati</taxon>
        <taxon>Ignavibacteriota</taxon>
        <taxon>Ignavibacteria</taxon>
        <taxon>Ignavibacteriales</taxon>
        <taxon>Melioribacteraceae</taxon>
        <taxon>Stygiobacter</taxon>
    </lineage>
</organism>
<feature type="transmembrane region" description="Helical" evidence="6">
    <location>
        <begin position="128"/>
        <end position="154"/>
    </location>
</feature>
<feature type="transmembrane region" description="Helical" evidence="6">
    <location>
        <begin position="181"/>
        <end position="199"/>
    </location>
</feature>
<dbReference type="SUPFAM" id="SSF103473">
    <property type="entry name" value="MFS general substrate transporter"/>
    <property type="match status" value="1"/>
</dbReference>
<gene>
    <name evidence="8" type="ORF">P0M35_12935</name>
</gene>
<keyword evidence="9" id="KW-1185">Reference proteome</keyword>
<comment type="subcellular location">
    <subcellularLocation>
        <location evidence="1">Cell inner membrane</location>
        <topology evidence="1">Multi-pass membrane protein</topology>
    </subcellularLocation>
</comment>
<dbReference type="RefSeq" id="WP_321536833.1">
    <property type="nucleotide sequence ID" value="NZ_JARGDL010000025.1"/>
</dbReference>
<comment type="caution">
    <text evidence="8">The sequence shown here is derived from an EMBL/GenBank/DDBJ whole genome shotgun (WGS) entry which is preliminary data.</text>
</comment>
<feature type="transmembrane region" description="Helical" evidence="6">
    <location>
        <begin position="7"/>
        <end position="28"/>
    </location>
</feature>
<evidence type="ECO:0000256" key="6">
    <source>
        <dbReference type="SAM" id="Phobius"/>
    </source>
</evidence>
<evidence type="ECO:0000313" key="8">
    <source>
        <dbReference type="EMBL" id="MDF1613063.1"/>
    </source>
</evidence>
<dbReference type="InterPro" id="IPR050375">
    <property type="entry name" value="MFS_TsgA-like"/>
</dbReference>
<dbReference type="GO" id="GO:0005886">
    <property type="term" value="C:plasma membrane"/>
    <property type="evidence" value="ECO:0007669"/>
    <property type="project" value="UniProtKB-SubCell"/>
</dbReference>
<feature type="transmembrane region" description="Helical" evidence="6">
    <location>
        <begin position="94"/>
        <end position="116"/>
    </location>
</feature>
<evidence type="ECO:0000256" key="1">
    <source>
        <dbReference type="ARBA" id="ARBA00004429"/>
    </source>
</evidence>
<keyword evidence="3 6" id="KW-0812">Transmembrane</keyword>
<dbReference type="Pfam" id="PF07690">
    <property type="entry name" value="MFS_1"/>
    <property type="match status" value="1"/>
</dbReference>
<feature type="transmembrane region" description="Helical" evidence="6">
    <location>
        <begin position="269"/>
        <end position="287"/>
    </location>
</feature>
<dbReference type="Proteomes" id="UP001221302">
    <property type="component" value="Unassembled WGS sequence"/>
</dbReference>
<dbReference type="PANTHER" id="PTHR43702:SF12">
    <property type="entry name" value="N-ACETYL GLUCOSAMINE TRANSPORTER NAGP"/>
    <property type="match status" value="1"/>
</dbReference>
<evidence type="ECO:0000313" key="9">
    <source>
        <dbReference type="Proteomes" id="UP001221302"/>
    </source>
</evidence>
<keyword evidence="4 6" id="KW-1133">Transmembrane helix</keyword>
<name>A0AAE3TD47_9BACT</name>
<dbReference type="InterPro" id="IPR011701">
    <property type="entry name" value="MFS"/>
</dbReference>